<dbReference type="Proteomes" id="UP001501706">
    <property type="component" value="Unassembled WGS sequence"/>
</dbReference>
<evidence type="ECO:0000313" key="1">
    <source>
        <dbReference type="EMBL" id="GAA0504700.1"/>
    </source>
</evidence>
<comment type="caution">
    <text evidence="1">The sequence shown here is derived from an EMBL/GenBank/DDBJ whole genome shotgun (WGS) entry which is preliminary data.</text>
</comment>
<accession>A0ABN1BSH5</accession>
<sequence length="152" mass="16705">MTQLRDFDWSEIVFDLKRAGMSHGGICAALGHAVSESGIRSYMAGGQLAHWRGELLLSLWMARTGKGREEAPTRAAPYRHVGARRAVQKRPTLQPGISDLDALGRFYGVDGKKPLEAIQRAAQPMRRARPRSVGDTRTLTLPGIEVVEVEGE</sequence>
<dbReference type="EMBL" id="BAAAEN010000007">
    <property type="protein sequence ID" value="GAA0504700.1"/>
    <property type="molecule type" value="Genomic_DNA"/>
</dbReference>
<protein>
    <submittedName>
        <fullName evidence="1">Uncharacterized protein</fullName>
    </submittedName>
</protein>
<keyword evidence="2" id="KW-1185">Reference proteome</keyword>
<gene>
    <name evidence="1" type="ORF">GCM10009097_22010</name>
</gene>
<dbReference type="RefSeq" id="WP_343927525.1">
    <property type="nucleotide sequence ID" value="NZ_BAAAEN010000007.1"/>
</dbReference>
<proteinExistence type="predicted"/>
<organism evidence="1 2">
    <name type="scientific">Pigmentiphaga daeguensis</name>
    <dbReference type="NCBI Taxonomy" id="414049"/>
    <lineage>
        <taxon>Bacteria</taxon>
        <taxon>Pseudomonadati</taxon>
        <taxon>Pseudomonadota</taxon>
        <taxon>Betaproteobacteria</taxon>
        <taxon>Burkholderiales</taxon>
        <taxon>Alcaligenaceae</taxon>
        <taxon>Pigmentiphaga</taxon>
    </lineage>
</organism>
<reference evidence="1 2" key="1">
    <citation type="journal article" date="2019" name="Int. J. Syst. Evol. Microbiol.">
        <title>The Global Catalogue of Microorganisms (GCM) 10K type strain sequencing project: providing services to taxonomists for standard genome sequencing and annotation.</title>
        <authorList>
            <consortium name="The Broad Institute Genomics Platform"/>
            <consortium name="The Broad Institute Genome Sequencing Center for Infectious Disease"/>
            <person name="Wu L."/>
            <person name="Ma J."/>
        </authorList>
    </citation>
    <scope>NUCLEOTIDE SEQUENCE [LARGE SCALE GENOMIC DNA]</scope>
    <source>
        <strain evidence="1 2">JCM 14330</strain>
    </source>
</reference>
<name>A0ABN1BSH5_9BURK</name>
<evidence type="ECO:0000313" key="2">
    <source>
        <dbReference type="Proteomes" id="UP001501706"/>
    </source>
</evidence>